<name>A0AAV2F7P0_9ROSI</name>
<dbReference type="Proteomes" id="UP001497516">
    <property type="component" value="Chromosome 6"/>
</dbReference>
<evidence type="ECO:0000313" key="2">
    <source>
        <dbReference type="Proteomes" id="UP001497516"/>
    </source>
</evidence>
<dbReference type="EMBL" id="OZ034819">
    <property type="protein sequence ID" value="CAL1394215.1"/>
    <property type="molecule type" value="Genomic_DNA"/>
</dbReference>
<sequence length="151" mass="17116">MPLLLIQISGQHILCRLETPLLDWCPYWVLNQRRRREDKEKMRRSSSQTTEMKKIERISLVHKGQAADSYGGGIVTLISNLIWVLSVPLQSTCSYLGEYGTSTSDLRQRIDGCASLGSQDVDNGGVLESVLLHAGHWEDKTWMQIELVYPV</sequence>
<proteinExistence type="predicted"/>
<reference evidence="1 2" key="1">
    <citation type="submission" date="2024-04" db="EMBL/GenBank/DDBJ databases">
        <authorList>
            <person name="Fracassetti M."/>
        </authorList>
    </citation>
    <scope>NUCLEOTIDE SEQUENCE [LARGE SCALE GENOMIC DNA]</scope>
</reference>
<gene>
    <name evidence="1" type="ORF">LTRI10_LOCUS34734</name>
</gene>
<evidence type="ECO:0000313" key="1">
    <source>
        <dbReference type="EMBL" id="CAL1394215.1"/>
    </source>
</evidence>
<accession>A0AAV2F7P0</accession>
<organism evidence="1 2">
    <name type="scientific">Linum trigynum</name>
    <dbReference type="NCBI Taxonomy" id="586398"/>
    <lineage>
        <taxon>Eukaryota</taxon>
        <taxon>Viridiplantae</taxon>
        <taxon>Streptophyta</taxon>
        <taxon>Embryophyta</taxon>
        <taxon>Tracheophyta</taxon>
        <taxon>Spermatophyta</taxon>
        <taxon>Magnoliopsida</taxon>
        <taxon>eudicotyledons</taxon>
        <taxon>Gunneridae</taxon>
        <taxon>Pentapetalae</taxon>
        <taxon>rosids</taxon>
        <taxon>fabids</taxon>
        <taxon>Malpighiales</taxon>
        <taxon>Linaceae</taxon>
        <taxon>Linum</taxon>
    </lineage>
</organism>
<dbReference type="AlphaFoldDB" id="A0AAV2F7P0"/>
<protein>
    <submittedName>
        <fullName evidence="1">Uncharacterized protein</fullName>
    </submittedName>
</protein>
<keyword evidence="2" id="KW-1185">Reference proteome</keyword>